<feature type="coiled-coil region" evidence="3">
    <location>
        <begin position="57"/>
        <end position="99"/>
    </location>
</feature>
<organism evidence="5 6">
    <name type="scientific">Acinetobacter boissieri</name>
    <dbReference type="NCBI Taxonomy" id="1219383"/>
    <lineage>
        <taxon>Bacteria</taxon>
        <taxon>Pseudomonadati</taxon>
        <taxon>Pseudomonadota</taxon>
        <taxon>Gammaproteobacteria</taxon>
        <taxon>Moraxellales</taxon>
        <taxon>Moraxellaceae</taxon>
        <taxon>Acinetobacter</taxon>
    </lineage>
</organism>
<dbReference type="Gene3D" id="3.30.910.20">
    <property type="entry name" value="Skp domain"/>
    <property type="match status" value="1"/>
</dbReference>
<keyword evidence="2 4" id="KW-0732">Signal</keyword>
<protein>
    <submittedName>
        <fullName evidence="5">Periplasmic chaperone for outer membrane proteins Skp</fullName>
    </submittedName>
</protein>
<dbReference type="Pfam" id="PF03938">
    <property type="entry name" value="OmpH"/>
    <property type="match status" value="1"/>
</dbReference>
<reference evidence="6" key="1">
    <citation type="submission" date="2016-09" db="EMBL/GenBank/DDBJ databases">
        <authorList>
            <person name="Varghese N."/>
            <person name="Submissions S."/>
        </authorList>
    </citation>
    <scope>NUCLEOTIDE SEQUENCE [LARGE SCALE GENOMIC DNA]</scope>
    <source>
        <strain evidence="6">ANC 4422</strain>
    </source>
</reference>
<feature type="signal peptide" evidence="4">
    <location>
        <begin position="1"/>
        <end position="21"/>
    </location>
</feature>
<dbReference type="SMART" id="SM00935">
    <property type="entry name" value="OmpH"/>
    <property type="match status" value="1"/>
</dbReference>
<dbReference type="GO" id="GO:0050821">
    <property type="term" value="P:protein stabilization"/>
    <property type="evidence" value="ECO:0007669"/>
    <property type="project" value="TreeGrafter"/>
</dbReference>
<dbReference type="STRING" id="1219383.SAMN05421733_103180"/>
<gene>
    <name evidence="5" type="ORF">SAMN05421733_103180</name>
</gene>
<proteinExistence type="inferred from homology"/>
<dbReference type="OrthoDB" id="6717293at2"/>
<evidence type="ECO:0000256" key="4">
    <source>
        <dbReference type="SAM" id="SignalP"/>
    </source>
</evidence>
<feature type="chain" id="PRO_5017402948" evidence="4">
    <location>
        <begin position="22"/>
        <end position="162"/>
    </location>
</feature>
<keyword evidence="3" id="KW-0175">Coiled coil</keyword>
<dbReference type="GO" id="GO:0051082">
    <property type="term" value="F:unfolded protein binding"/>
    <property type="evidence" value="ECO:0007669"/>
    <property type="project" value="InterPro"/>
</dbReference>
<dbReference type="InterPro" id="IPR024930">
    <property type="entry name" value="Skp_dom_sf"/>
</dbReference>
<evidence type="ECO:0000256" key="3">
    <source>
        <dbReference type="SAM" id="Coils"/>
    </source>
</evidence>
<dbReference type="GO" id="GO:0005829">
    <property type="term" value="C:cytosol"/>
    <property type="evidence" value="ECO:0007669"/>
    <property type="project" value="TreeGrafter"/>
</dbReference>
<dbReference type="EMBL" id="FMYL01000003">
    <property type="protein sequence ID" value="SDB88254.1"/>
    <property type="molecule type" value="Genomic_DNA"/>
</dbReference>
<evidence type="ECO:0000256" key="2">
    <source>
        <dbReference type="ARBA" id="ARBA00022729"/>
    </source>
</evidence>
<dbReference type="SUPFAM" id="SSF111384">
    <property type="entry name" value="OmpH-like"/>
    <property type="match status" value="1"/>
</dbReference>
<dbReference type="PANTHER" id="PTHR35089:SF1">
    <property type="entry name" value="CHAPERONE PROTEIN SKP"/>
    <property type="match status" value="1"/>
</dbReference>
<accession>A0A1G6H281</accession>
<dbReference type="RefSeq" id="WP_092747138.1">
    <property type="nucleotide sequence ID" value="NZ_FMYL01000003.1"/>
</dbReference>
<sequence>MNKLAATLLILSSTIATVSHAAGYGVVDMQRIVESSTYLKQQNDSLQQSVKPSATRAEQLNQEIQALQEKAANAKPAEVQQLKTQYEAKVKEINGLEQSIQQRVQTASQTTSQIFTARVQQAAEQLRKENNLDVILNKNAALAYDNNSDLTDKMLQKVNVAK</sequence>
<evidence type="ECO:0000313" key="5">
    <source>
        <dbReference type="EMBL" id="SDB88254.1"/>
    </source>
</evidence>
<keyword evidence="6" id="KW-1185">Reference proteome</keyword>
<dbReference type="Proteomes" id="UP000242501">
    <property type="component" value="Unassembled WGS sequence"/>
</dbReference>
<dbReference type="InterPro" id="IPR005632">
    <property type="entry name" value="Chaperone_Skp"/>
</dbReference>
<name>A0A1G6H281_9GAMM</name>
<dbReference type="AlphaFoldDB" id="A0A1G6H281"/>
<dbReference type="PANTHER" id="PTHR35089">
    <property type="entry name" value="CHAPERONE PROTEIN SKP"/>
    <property type="match status" value="1"/>
</dbReference>
<evidence type="ECO:0000313" key="6">
    <source>
        <dbReference type="Proteomes" id="UP000242501"/>
    </source>
</evidence>
<evidence type="ECO:0000256" key="1">
    <source>
        <dbReference type="ARBA" id="ARBA00009091"/>
    </source>
</evidence>
<comment type="similarity">
    <text evidence="1">Belongs to the Skp family.</text>
</comment>